<dbReference type="Proteomes" id="UP000504640">
    <property type="component" value="Unplaced"/>
</dbReference>
<protein>
    <submittedName>
        <fullName evidence="3">Uncharacterized protein LOC116537997</fullName>
    </submittedName>
</protein>
<keyword evidence="2" id="KW-1185">Reference proteome</keyword>
<sequence>MVQNVKRCYTPSWGRKKVGSAGPCSCHQVPAPRYAGSEAGFPLESEGSPVPASLPEGLSPHHPASSSGRLQDPGTLHQHSWRGCGHRRLLFQENTIISQRL</sequence>
<accession>A0A6J3GDL5</accession>
<gene>
    <name evidence="3" type="primary">LOC116537997</name>
</gene>
<dbReference type="GeneID" id="116537997"/>
<dbReference type="AlphaFoldDB" id="A0A6J3GDL5"/>
<reference evidence="3" key="1">
    <citation type="submission" date="2025-08" db="UniProtKB">
        <authorList>
            <consortium name="RefSeq"/>
        </authorList>
    </citation>
    <scope>IDENTIFICATION</scope>
    <source>
        <tissue evidence="3">Blood</tissue>
    </source>
</reference>
<feature type="region of interest" description="Disordered" evidence="1">
    <location>
        <begin position="37"/>
        <end position="80"/>
    </location>
</feature>
<organism evidence="2 3">
    <name type="scientific">Sapajus apella</name>
    <name type="common">Brown-capped capuchin</name>
    <name type="synonym">Cebus apella</name>
    <dbReference type="NCBI Taxonomy" id="9515"/>
    <lineage>
        <taxon>Eukaryota</taxon>
        <taxon>Metazoa</taxon>
        <taxon>Chordata</taxon>
        <taxon>Craniata</taxon>
        <taxon>Vertebrata</taxon>
        <taxon>Euteleostomi</taxon>
        <taxon>Mammalia</taxon>
        <taxon>Eutheria</taxon>
        <taxon>Euarchontoglires</taxon>
        <taxon>Primates</taxon>
        <taxon>Haplorrhini</taxon>
        <taxon>Platyrrhini</taxon>
        <taxon>Cebidae</taxon>
        <taxon>Cebinae</taxon>
        <taxon>Sapajus</taxon>
    </lineage>
</organism>
<proteinExistence type="predicted"/>
<evidence type="ECO:0000313" key="2">
    <source>
        <dbReference type="Proteomes" id="UP000504640"/>
    </source>
</evidence>
<name>A0A6J3GDL5_SAPAP</name>
<dbReference type="RefSeq" id="XP_032116138.1">
    <property type="nucleotide sequence ID" value="XM_032260247.1"/>
</dbReference>
<evidence type="ECO:0000313" key="3">
    <source>
        <dbReference type="RefSeq" id="XP_032116138.1"/>
    </source>
</evidence>
<evidence type="ECO:0000256" key="1">
    <source>
        <dbReference type="SAM" id="MobiDB-lite"/>
    </source>
</evidence>